<dbReference type="EMBL" id="FAUH01000017">
    <property type="protein sequence ID" value="CUU67054.1"/>
    <property type="molecule type" value="Genomic_DNA"/>
</dbReference>
<accession>A0A0X2NNJ8</accession>
<dbReference type="InterPro" id="IPR029068">
    <property type="entry name" value="Glyas_Bleomycin-R_OHBP_Dase"/>
</dbReference>
<dbReference type="AlphaFoldDB" id="A0A0X2NNJ8"/>
<protein>
    <recommendedName>
        <fullName evidence="3">VOC domain-containing protein</fullName>
    </recommendedName>
</protein>
<dbReference type="SUPFAM" id="SSF54593">
    <property type="entry name" value="Glyoxalase/Bleomycin resistance protein/Dihydroxybiphenyl dioxygenase"/>
    <property type="match status" value="1"/>
</dbReference>
<name>A0A0X2NNJ8_9CORY</name>
<organism evidence="1 2">
    <name type="scientific">Corynebacterium variabile</name>
    <dbReference type="NCBI Taxonomy" id="1727"/>
    <lineage>
        <taxon>Bacteria</taxon>
        <taxon>Bacillati</taxon>
        <taxon>Actinomycetota</taxon>
        <taxon>Actinomycetes</taxon>
        <taxon>Mycobacteriales</taxon>
        <taxon>Corynebacteriaceae</taxon>
        <taxon>Corynebacterium</taxon>
    </lineage>
</organism>
<sequence length="238" mass="25973">MNHRTEQRPGTARSLQLPSAAMRFRQIDLPVHDPSGWSAWMTRKLDVPPHPVMPDAVTVGWSTLSFRYLPQADVTVRTGPDADNGTPQKRAHHLAFAVPTGTIDEYATQFDTDTVDRPDGPFAMRSVYLTGPEDAVIELVEHEHRPAGDTPDTTGDPAPLLGVVEVGLGVPDVRASGEALAEHYGDRLPHGFGDPDRRIIAAYGDIDGSVVLSAADRPWFPTEDTFPVTDRPGIKLEQ</sequence>
<evidence type="ECO:0000313" key="2">
    <source>
        <dbReference type="Proteomes" id="UP000182498"/>
    </source>
</evidence>
<evidence type="ECO:0008006" key="3">
    <source>
        <dbReference type="Google" id="ProtNLM"/>
    </source>
</evidence>
<gene>
    <name evidence="1" type="ORF">CVAR292_02407</name>
</gene>
<reference evidence="2" key="1">
    <citation type="submission" date="2015-11" db="EMBL/GenBank/DDBJ databases">
        <authorList>
            <person name="Dugat-Bony E."/>
        </authorList>
    </citation>
    <scope>NUCLEOTIDE SEQUENCE [LARGE SCALE GENOMIC DNA]</scope>
    <source>
        <strain evidence="2">Mu292</strain>
    </source>
</reference>
<proteinExistence type="predicted"/>
<evidence type="ECO:0000313" key="1">
    <source>
        <dbReference type="EMBL" id="CUU67054.1"/>
    </source>
</evidence>
<keyword evidence="2" id="KW-1185">Reference proteome</keyword>
<dbReference type="Gene3D" id="3.10.180.10">
    <property type="entry name" value="2,3-Dihydroxybiphenyl 1,2-Dioxygenase, domain 1"/>
    <property type="match status" value="1"/>
</dbReference>
<dbReference type="Proteomes" id="UP000182498">
    <property type="component" value="Unassembled WGS sequence"/>
</dbReference>